<dbReference type="GO" id="GO:0006122">
    <property type="term" value="P:mitochondrial electron transport, ubiquinol to cytochrome c"/>
    <property type="evidence" value="ECO:0007669"/>
    <property type="project" value="UniProtKB-UniRule"/>
</dbReference>
<keyword evidence="14" id="KW-0007">Acetylation</keyword>
<comment type="subunit">
    <text evidence="6">Complex I is composed of 45 different subunits.</text>
</comment>
<feature type="region of interest" description="Disordered" evidence="19">
    <location>
        <begin position="47"/>
        <end position="90"/>
    </location>
</feature>
<comment type="function">
    <text evidence="18">Component of the ubiquinol-cytochrome c oxidoreductase, a multisubunit transmembrane complex that is part of the mitochondrial electron transport chain which drives oxidative phosphorylation. The complex plays an important role in the uptake of multiple carbon sources present in different host niches.</text>
</comment>
<dbReference type="GO" id="GO:0005743">
    <property type="term" value="C:mitochondrial inner membrane"/>
    <property type="evidence" value="ECO:0007669"/>
    <property type="project" value="UniProtKB-SubCell"/>
</dbReference>
<dbReference type="SUPFAM" id="SSF81508">
    <property type="entry name" value="Ubiquinone-binding protein QP-C of cytochrome bc1 complex (Ubiquinol-cytochrome c reductase)"/>
    <property type="match status" value="1"/>
</dbReference>
<organism evidence="20 21">
    <name type="scientific">Strongyloides stercoralis</name>
    <name type="common">Threadworm</name>
    <dbReference type="NCBI Taxonomy" id="6248"/>
    <lineage>
        <taxon>Eukaryota</taxon>
        <taxon>Metazoa</taxon>
        <taxon>Ecdysozoa</taxon>
        <taxon>Nematoda</taxon>
        <taxon>Chromadorea</taxon>
        <taxon>Rhabditida</taxon>
        <taxon>Tylenchina</taxon>
        <taxon>Panagrolaimomorpha</taxon>
        <taxon>Strongyloidoidea</taxon>
        <taxon>Strongyloididae</taxon>
        <taxon>Strongyloides</taxon>
    </lineage>
</organism>
<evidence type="ECO:0000256" key="4">
    <source>
        <dbReference type="ARBA" id="ARBA00005482"/>
    </source>
</evidence>
<protein>
    <recommendedName>
        <fullName evidence="7 18">Cytochrome b-c1 complex subunit 8</fullName>
    </recommendedName>
    <alternativeName>
        <fullName evidence="18">Complex III subunit 8</fullName>
    </alternativeName>
</protein>
<keyword evidence="10" id="KW-0812">Transmembrane</keyword>
<keyword evidence="20" id="KW-1185">Reference proteome</keyword>
<evidence type="ECO:0000256" key="3">
    <source>
        <dbReference type="ARBA" id="ARBA00004443"/>
    </source>
</evidence>
<feature type="region of interest" description="Disordered" evidence="19">
    <location>
        <begin position="123"/>
        <end position="143"/>
    </location>
</feature>
<sequence length="276" mass="31379">IFFTLNPLTSPFSMSGLKKIAPATVKNRRQTPIMEWIRDALLASSRKPITPPSGLPKDPNESPLFHPLRFPNTQSTRSPPPPSLPSGVYHKLSDNYYLNHDARRSVEPPKPLYKVDPATGKAIFDGEGKEASTGTVNKGPEENFGLSIPTPGFGYEWVRSVEHEQYTQQKDPIMKTLQRYDNKNRKCRISSLVRGKQMGQLGKIYGEYRFTLAPNEQKPMKGFFQTAVVNVIKDNIIDRWFYFIPQTIGMYLLYDWAKKANHEASKKDPSIYANDV</sequence>
<evidence type="ECO:0000256" key="17">
    <source>
        <dbReference type="ARBA" id="ARBA00047105"/>
    </source>
</evidence>
<evidence type="ECO:0000313" key="21">
    <source>
        <dbReference type="WBParaSite" id="TCONS_00004939.p1"/>
    </source>
</evidence>
<dbReference type="Gene3D" id="1.20.5.210">
    <property type="entry name" value="Cytochrome b-c1 complex subunit 8"/>
    <property type="match status" value="1"/>
</dbReference>
<dbReference type="PANTHER" id="PTHR12485:SF1">
    <property type="entry name" value="NADH DEHYDROGENASE [UBIQUINONE] 1 ALPHA SUBCOMPLEX SUBUNIT 7"/>
    <property type="match status" value="1"/>
</dbReference>
<dbReference type="GO" id="GO:0045275">
    <property type="term" value="C:respiratory chain complex III"/>
    <property type="evidence" value="ECO:0007669"/>
    <property type="project" value="UniProtKB-UniRule"/>
</dbReference>
<evidence type="ECO:0000256" key="1">
    <source>
        <dbReference type="ARBA" id="ARBA00003195"/>
    </source>
</evidence>
<evidence type="ECO:0000256" key="7">
    <source>
        <dbReference type="ARBA" id="ARBA00016324"/>
    </source>
</evidence>
<keyword evidence="15 18" id="KW-0496">Mitochondrion</keyword>
<proteinExistence type="inferred from homology"/>
<evidence type="ECO:0000256" key="6">
    <source>
        <dbReference type="ARBA" id="ARBA00011533"/>
    </source>
</evidence>
<keyword evidence="8 18" id="KW-0813">Transport</keyword>
<dbReference type="InterPro" id="IPR004205">
    <property type="entry name" value="Cyt_bc1_su8"/>
</dbReference>
<evidence type="ECO:0000256" key="15">
    <source>
        <dbReference type="ARBA" id="ARBA00023128"/>
    </source>
</evidence>
<dbReference type="PANTHER" id="PTHR12485">
    <property type="entry name" value="NADH-UBIQUINONE OXIDOREDUCTASE SUBUNIT B"/>
    <property type="match status" value="1"/>
</dbReference>
<dbReference type="Pfam" id="PF07347">
    <property type="entry name" value="CI-B14_5a"/>
    <property type="match status" value="1"/>
</dbReference>
<dbReference type="Pfam" id="PF02939">
    <property type="entry name" value="UcrQ"/>
    <property type="match status" value="1"/>
</dbReference>
<evidence type="ECO:0000256" key="13">
    <source>
        <dbReference type="ARBA" id="ARBA00022989"/>
    </source>
</evidence>
<evidence type="ECO:0000256" key="8">
    <source>
        <dbReference type="ARBA" id="ARBA00022448"/>
    </source>
</evidence>
<comment type="similarity">
    <text evidence="4">Belongs to the complex I NDUFA7 subunit family.</text>
</comment>
<comment type="subunit">
    <text evidence="17 18">Component of the ubiquinol-cytochrome c oxidoreductase (cytochrome b-c1 complex, complex III, CIII), a multisubunit enzyme composed of 11 subunits. The complex is composed of 3 respiratory subunits cytochrome b, cytochrome c1 and Rieske protein UQCRFS1, 2 core protein subunits UQCRC1/QCR1 and UQCRC2/QCR2, and 6 low-molecular weight protein subunits UQCRH/QCR6, UQCRB/QCR7, UQCRQ/QCR8, UQCR10/QCR9, UQCR11/QCR10 and subunit 9, the cleavage product of Rieske protein UQCRFS1. The complex exists as an obligatory dimer and forms supercomplexes (SCs) in the inner mitochondrial membrane with NADH-ubiquinone oxidoreductase (complex I, CI) and cytochrome c oxidase (complex IV, CIV), resulting in different assemblies (supercomplex SCI(1)III(2)IV(1) and megacomplex MCI(2)III(2)IV(2)). Interacts with UQCC6.</text>
</comment>
<dbReference type="InterPro" id="IPR036642">
    <property type="entry name" value="Cyt_bc1_su8_sf"/>
</dbReference>
<keyword evidence="9 18" id="KW-0679">Respiratory chain</keyword>
<dbReference type="InterPro" id="IPR009947">
    <property type="entry name" value="NDUA7"/>
</dbReference>
<evidence type="ECO:0000256" key="19">
    <source>
        <dbReference type="SAM" id="MobiDB-lite"/>
    </source>
</evidence>
<accession>A0AAF5D0N4</accession>
<keyword evidence="11 18" id="KW-0999">Mitochondrion inner membrane</keyword>
<evidence type="ECO:0000256" key="12">
    <source>
        <dbReference type="ARBA" id="ARBA00022982"/>
    </source>
</evidence>
<evidence type="ECO:0000256" key="5">
    <source>
        <dbReference type="ARBA" id="ARBA00007668"/>
    </source>
</evidence>
<comment type="subcellular location">
    <subcellularLocation>
        <location evidence="3">Mitochondrion inner membrane</location>
        <topology evidence="3">Peripheral membrane protein</topology>
        <orientation evidence="3">Matrix side</orientation>
    </subcellularLocation>
    <subcellularLocation>
        <location evidence="2 18">Mitochondrion inner membrane</location>
        <topology evidence="2 18">Single-pass membrane protein</topology>
    </subcellularLocation>
</comment>
<evidence type="ECO:0000256" key="10">
    <source>
        <dbReference type="ARBA" id="ARBA00022692"/>
    </source>
</evidence>
<dbReference type="AlphaFoldDB" id="A0AAF5D0N4"/>
<dbReference type="GO" id="GO:0006120">
    <property type="term" value="P:mitochondrial electron transport, NADH to ubiquinone"/>
    <property type="evidence" value="ECO:0007669"/>
    <property type="project" value="TreeGrafter"/>
</dbReference>
<evidence type="ECO:0000256" key="16">
    <source>
        <dbReference type="ARBA" id="ARBA00023136"/>
    </source>
</evidence>
<dbReference type="Proteomes" id="UP000035681">
    <property type="component" value="Unplaced"/>
</dbReference>
<keyword evidence="16" id="KW-0472">Membrane</keyword>
<evidence type="ECO:0000256" key="14">
    <source>
        <dbReference type="ARBA" id="ARBA00022990"/>
    </source>
</evidence>
<evidence type="ECO:0000256" key="18">
    <source>
        <dbReference type="RuleBase" id="RU368118"/>
    </source>
</evidence>
<evidence type="ECO:0000313" key="20">
    <source>
        <dbReference type="Proteomes" id="UP000035681"/>
    </source>
</evidence>
<reference evidence="21" key="1">
    <citation type="submission" date="2024-02" db="UniProtKB">
        <authorList>
            <consortium name="WormBaseParasite"/>
        </authorList>
    </citation>
    <scope>IDENTIFICATION</scope>
</reference>
<name>A0AAF5D0N4_STRER</name>
<comment type="similarity">
    <text evidence="5 18">Belongs to the UQCRQ/QCR8 family.</text>
</comment>
<dbReference type="WBParaSite" id="TCONS_00004939.p1">
    <property type="protein sequence ID" value="TCONS_00004939.p1"/>
    <property type="gene ID" value="XLOC_003196"/>
</dbReference>
<evidence type="ECO:0000256" key="11">
    <source>
        <dbReference type="ARBA" id="ARBA00022792"/>
    </source>
</evidence>
<keyword evidence="12 18" id="KW-0249">Electron transport</keyword>
<evidence type="ECO:0000256" key="2">
    <source>
        <dbReference type="ARBA" id="ARBA00004434"/>
    </source>
</evidence>
<keyword evidence="13" id="KW-1133">Transmembrane helix</keyword>
<evidence type="ECO:0000256" key="9">
    <source>
        <dbReference type="ARBA" id="ARBA00022660"/>
    </source>
</evidence>
<comment type="function">
    <text evidence="1">Accessory subunit of the mitochondrial membrane respiratory chain NADH dehydrogenase (Complex I), that is believed not to be involved in catalysis. Complex I functions in the transfer of electrons from NADH to the respiratory chain. The immediate electron acceptor for the enzyme is believed to be ubiquinone.</text>
</comment>